<dbReference type="PANTHER" id="PTHR13046:SF0">
    <property type="entry name" value="CAAX PRENYL PROTEASE 2"/>
    <property type="match status" value="1"/>
</dbReference>
<evidence type="ECO:0000256" key="11">
    <source>
        <dbReference type="SAM" id="Phobius"/>
    </source>
</evidence>
<keyword evidence="3" id="KW-0645">Protease</keyword>
<dbReference type="OrthoDB" id="271604at2759"/>
<feature type="transmembrane region" description="Helical" evidence="11">
    <location>
        <begin position="68"/>
        <end position="88"/>
    </location>
</feature>
<organism evidence="13 14">
    <name type="scientific">Testicularia cyperi</name>
    <dbReference type="NCBI Taxonomy" id="1882483"/>
    <lineage>
        <taxon>Eukaryota</taxon>
        <taxon>Fungi</taxon>
        <taxon>Dikarya</taxon>
        <taxon>Basidiomycota</taxon>
        <taxon>Ustilaginomycotina</taxon>
        <taxon>Ustilaginomycetes</taxon>
        <taxon>Ustilaginales</taxon>
        <taxon>Anthracoideaceae</taxon>
        <taxon>Testicularia</taxon>
    </lineage>
</organism>
<evidence type="ECO:0000256" key="3">
    <source>
        <dbReference type="ARBA" id="ARBA00022670"/>
    </source>
</evidence>
<dbReference type="STRING" id="1882483.A0A317XL90"/>
<dbReference type="GO" id="GO:0071586">
    <property type="term" value="P:CAAX-box protein processing"/>
    <property type="evidence" value="ECO:0007669"/>
    <property type="project" value="InterPro"/>
</dbReference>
<dbReference type="PANTHER" id="PTHR13046">
    <property type="entry name" value="PROTEASE U48 CAAX PRENYL PROTEASE RCE1"/>
    <property type="match status" value="1"/>
</dbReference>
<dbReference type="Pfam" id="PF02517">
    <property type="entry name" value="Rce1-like"/>
    <property type="match status" value="1"/>
</dbReference>
<evidence type="ECO:0000256" key="2">
    <source>
        <dbReference type="ARBA" id="ARBA00006897"/>
    </source>
</evidence>
<keyword evidence="5" id="KW-0378">Hydrolase</keyword>
<evidence type="ECO:0000256" key="10">
    <source>
        <dbReference type="ARBA" id="ARBA00049729"/>
    </source>
</evidence>
<evidence type="ECO:0000256" key="8">
    <source>
        <dbReference type="ARBA" id="ARBA00023136"/>
    </source>
</evidence>
<evidence type="ECO:0000256" key="7">
    <source>
        <dbReference type="ARBA" id="ARBA00022989"/>
    </source>
</evidence>
<gene>
    <name evidence="13" type="ORF">BCV70DRAFT_220568</name>
</gene>
<protein>
    <recommendedName>
        <fullName evidence="10">intramembrane prenyl-peptidase Rce1</fullName>
        <ecNumber evidence="10">3.4.26.1</ecNumber>
    </recommendedName>
</protein>
<feature type="transmembrane region" description="Helical" evidence="11">
    <location>
        <begin position="306"/>
        <end position="331"/>
    </location>
</feature>
<evidence type="ECO:0000313" key="14">
    <source>
        <dbReference type="Proteomes" id="UP000246740"/>
    </source>
</evidence>
<dbReference type="GO" id="GO:0004222">
    <property type="term" value="F:metalloendopeptidase activity"/>
    <property type="evidence" value="ECO:0007669"/>
    <property type="project" value="InterPro"/>
</dbReference>
<feature type="transmembrane region" description="Helical" evidence="11">
    <location>
        <begin position="247"/>
        <end position="269"/>
    </location>
</feature>
<keyword evidence="14" id="KW-1185">Reference proteome</keyword>
<sequence length="338" mass="36404">MSLITSLSSPAAGPPLLSPGFAVGACALFTTSYVGLLYLSPATRVGRADDADGKALERDHPKVIRARITISSISAALSLLTTGLVLWYKGVVPNQGTLLTSLNLARLLGLALPTPSFLTSNTLPLDPSLTKYIGWIGKQVASSLILTSSLFLGPLYVSWLSRELPFQSQFDFRRDVIDKVATLPGMRNFVVGPLTEELVFRSCILSNLFFAGVSQSKLIFASPLFFGIAHVHHAYNVGRTRTALKQGLLTALVQFAYTGVFGWLANFLFLRSGSILAPLTSHIFCNVMGLPNPWQASQSFPTKRSYIFGAHILGIALFAKALAPLTSPALLGGSLYWL</sequence>
<dbReference type="Proteomes" id="UP000246740">
    <property type="component" value="Unassembled WGS sequence"/>
</dbReference>
<dbReference type="InterPro" id="IPR003675">
    <property type="entry name" value="Rce1/LyrA-like_dom"/>
</dbReference>
<keyword evidence="8 11" id="KW-0472">Membrane</keyword>
<accession>A0A317XL90</accession>
<evidence type="ECO:0000256" key="6">
    <source>
        <dbReference type="ARBA" id="ARBA00022824"/>
    </source>
</evidence>
<name>A0A317XL90_9BASI</name>
<dbReference type="InParanoid" id="A0A317XL90"/>
<evidence type="ECO:0000313" key="13">
    <source>
        <dbReference type="EMBL" id="PWY98637.1"/>
    </source>
</evidence>
<dbReference type="EMBL" id="KZ819197">
    <property type="protein sequence ID" value="PWY98637.1"/>
    <property type="molecule type" value="Genomic_DNA"/>
</dbReference>
<evidence type="ECO:0000256" key="1">
    <source>
        <dbReference type="ARBA" id="ARBA00004477"/>
    </source>
</evidence>
<feature type="transmembrane region" description="Helical" evidence="11">
    <location>
        <begin position="140"/>
        <end position="159"/>
    </location>
</feature>
<evidence type="ECO:0000259" key="12">
    <source>
        <dbReference type="Pfam" id="PF02517"/>
    </source>
</evidence>
<dbReference type="AlphaFoldDB" id="A0A317XL90"/>
<feature type="transmembrane region" description="Helical" evidence="11">
    <location>
        <begin position="275"/>
        <end position="294"/>
    </location>
</feature>
<evidence type="ECO:0000256" key="4">
    <source>
        <dbReference type="ARBA" id="ARBA00022692"/>
    </source>
</evidence>
<comment type="similarity">
    <text evidence="2">Belongs to the peptidase U48 family.</text>
</comment>
<proteinExistence type="inferred from homology"/>
<dbReference type="EC" id="3.4.26.1" evidence="10"/>
<evidence type="ECO:0000256" key="5">
    <source>
        <dbReference type="ARBA" id="ARBA00022801"/>
    </source>
</evidence>
<keyword evidence="7 11" id="KW-1133">Transmembrane helix</keyword>
<reference evidence="13 14" key="1">
    <citation type="journal article" date="2018" name="Mol. Biol. Evol.">
        <title>Broad Genomic Sampling Reveals a Smut Pathogenic Ancestry of the Fungal Clade Ustilaginomycotina.</title>
        <authorList>
            <person name="Kijpornyongpan T."/>
            <person name="Mondo S.J."/>
            <person name="Barry K."/>
            <person name="Sandor L."/>
            <person name="Lee J."/>
            <person name="Lipzen A."/>
            <person name="Pangilinan J."/>
            <person name="LaButti K."/>
            <person name="Hainaut M."/>
            <person name="Henrissat B."/>
            <person name="Grigoriev I.V."/>
            <person name="Spatafora J.W."/>
            <person name="Aime M.C."/>
        </authorList>
    </citation>
    <scope>NUCLEOTIDE SEQUENCE [LARGE SCALE GENOMIC DNA]</scope>
    <source>
        <strain evidence="13 14">MCA 3645</strain>
    </source>
</reference>
<comment type="subcellular location">
    <subcellularLocation>
        <location evidence="1">Endoplasmic reticulum membrane</location>
        <topology evidence="1">Multi-pass membrane protein</topology>
    </subcellularLocation>
</comment>
<feature type="domain" description="CAAX prenyl protease 2/Lysostaphin resistance protein A-like" evidence="12">
    <location>
        <begin position="185"/>
        <end position="288"/>
    </location>
</feature>
<dbReference type="GO" id="GO:0005789">
    <property type="term" value="C:endoplasmic reticulum membrane"/>
    <property type="evidence" value="ECO:0007669"/>
    <property type="project" value="UniProtKB-SubCell"/>
</dbReference>
<comment type="catalytic activity">
    <reaction evidence="9">
        <text>Hydrolyzes the peptide bond -P2-(S-farnesyl or geranylgeranyl)C-P1'-P2'-P3'-COOH where P1' and P2' are amino acids with aliphatic sidechains and P3' is any C-terminal residue.</text>
        <dbReference type="EC" id="3.4.26.1"/>
    </reaction>
</comment>
<feature type="transmembrane region" description="Helical" evidence="11">
    <location>
        <begin position="20"/>
        <end position="39"/>
    </location>
</feature>
<keyword evidence="6" id="KW-0256">Endoplasmic reticulum</keyword>
<dbReference type="FunCoup" id="A0A317XL90">
    <property type="interactions" value="280"/>
</dbReference>
<keyword evidence="4 11" id="KW-0812">Transmembrane</keyword>
<evidence type="ECO:0000256" key="9">
    <source>
        <dbReference type="ARBA" id="ARBA00047280"/>
    </source>
</evidence>
<dbReference type="InterPro" id="IPR039731">
    <property type="entry name" value="Rce1"/>
</dbReference>